<protein>
    <recommendedName>
        <fullName evidence="3">Ubiquitin-like protease family profile domain-containing protein</fullName>
    </recommendedName>
</protein>
<gene>
    <name evidence="1" type="ORF">JG688_00017546</name>
</gene>
<organism evidence="1 2">
    <name type="scientific">Phytophthora aleatoria</name>
    <dbReference type="NCBI Taxonomy" id="2496075"/>
    <lineage>
        <taxon>Eukaryota</taxon>
        <taxon>Sar</taxon>
        <taxon>Stramenopiles</taxon>
        <taxon>Oomycota</taxon>
        <taxon>Peronosporomycetes</taxon>
        <taxon>Peronosporales</taxon>
        <taxon>Peronosporaceae</taxon>
        <taxon>Phytophthora</taxon>
    </lineage>
</organism>
<name>A0A8J5IQL0_9STRA</name>
<accession>A0A8J5IQL0</accession>
<dbReference type="AlphaFoldDB" id="A0A8J5IQL0"/>
<proteinExistence type="predicted"/>
<evidence type="ECO:0000313" key="2">
    <source>
        <dbReference type="Proteomes" id="UP000709295"/>
    </source>
</evidence>
<evidence type="ECO:0000313" key="1">
    <source>
        <dbReference type="EMBL" id="KAG6943567.1"/>
    </source>
</evidence>
<dbReference type="Proteomes" id="UP000709295">
    <property type="component" value="Unassembled WGS sequence"/>
</dbReference>
<dbReference type="EMBL" id="JAENGY010002663">
    <property type="protein sequence ID" value="KAG6943567.1"/>
    <property type="molecule type" value="Genomic_DNA"/>
</dbReference>
<keyword evidence="2" id="KW-1185">Reference proteome</keyword>
<evidence type="ECO:0008006" key="3">
    <source>
        <dbReference type="Google" id="ProtNLM"/>
    </source>
</evidence>
<sequence length="356" mass="40885">MKKLLTLFQQINTHGDITLSDLREYVEQKKLSLEKVEPVFNAIRPRHDDAIFKRPKGHVLTPGTTKTVEANIRFVLPELLVQKAQSAGRNAIVRGQSNYRRTPPHEDIIISILDVGTFSLVDIDTMYEWHCLKKKKSATRKLIKWLETKPDTETRREFMSRVSTMNMYSAFKSKIGETIVPFDDITRFAGEMRLRDGCVFVAALKVADSWIHKQDHGRIDQVHVVDSVYLDFQDVKDRERMLDTSQCVLSKAVDSRVVLVPVHITVDIQHWCAAIVNFGSKMIWIYDPKTRNDYLGAIDTIVTEKLVPVVEQNMQTDYSALLGVAPDRRAQLWCTDHQVVRDISKCPQQHEARRGS</sequence>
<comment type="caution">
    <text evidence="1">The sequence shown here is derived from an EMBL/GenBank/DDBJ whole genome shotgun (WGS) entry which is preliminary data.</text>
</comment>
<reference evidence="1" key="1">
    <citation type="submission" date="2021-01" db="EMBL/GenBank/DDBJ databases">
        <title>Phytophthora aleatoria, a newly-described species from Pinus radiata is distinct from Phytophthora cactorum isolates based on comparative genomics.</title>
        <authorList>
            <person name="Mcdougal R."/>
            <person name="Panda P."/>
            <person name="Williams N."/>
            <person name="Studholme D.J."/>
        </authorList>
    </citation>
    <scope>NUCLEOTIDE SEQUENCE</scope>
    <source>
        <strain evidence="1">NZFS 4037</strain>
    </source>
</reference>